<feature type="compositionally biased region" description="Basic residues" evidence="1">
    <location>
        <begin position="94"/>
        <end position="104"/>
    </location>
</feature>
<evidence type="ECO:0000313" key="2">
    <source>
        <dbReference type="EMBL" id="KAG8237138.1"/>
    </source>
</evidence>
<evidence type="ECO:0000256" key="1">
    <source>
        <dbReference type="SAM" id="MobiDB-lite"/>
    </source>
</evidence>
<feature type="compositionally biased region" description="Polar residues" evidence="1">
    <location>
        <begin position="59"/>
        <end position="68"/>
    </location>
</feature>
<sequence length="189" mass="20643">MSSSSDSEEFYDAEDVTPNRGNKKSKEKEEIVISDAGAPEIFSTSSKSTLEDPKDPNENLGQQLSSSDHFLVPAAPVSDNVPEVEQKVQENERRRQRIRELRRKIQAEDEDGAGVGGNPSPPDSQTSSIEGVYPSTRTTHPFRIIEHDAISLQSVTSLGRVGRILAGSEAAAAAGRREEAEGRSRRPEE</sequence>
<comment type="caution">
    <text evidence="2">The sequence shown here is derived from an EMBL/GenBank/DDBJ whole genome shotgun (WGS) entry which is preliminary data.</text>
</comment>
<organism evidence="2 3">
    <name type="scientific">Ladona fulva</name>
    <name type="common">Scarce chaser dragonfly</name>
    <name type="synonym">Libellula fulva</name>
    <dbReference type="NCBI Taxonomy" id="123851"/>
    <lineage>
        <taxon>Eukaryota</taxon>
        <taxon>Metazoa</taxon>
        <taxon>Ecdysozoa</taxon>
        <taxon>Arthropoda</taxon>
        <taxon>Hexapoda</taxon>
        <taxon>Insecta</taxon>
        <taxon>Pterygota</taxon>
        <taxon>Palaeoptera</taxon>
        <taxon>Odonata</taxon>
        <taxon>Epiprocta</taxon>
        <taxon>Anisoptera</taxon>
        <taxon>Libelluloidea</taxon>
        <taxon>Libellulidae</taxon>
        <taxon>Ladona</taxon>
    </lineage>
</organism>
<name>A0A8K0P9Q6_LADFU</name>
<feature type="compositionally biased region" description="Polar residues" evidence="1">
    <location>
        <begin position="123"/>
        <end position="139"/>
    </location>
</feature>
<dbReference type="OrthoDB" id="1932312at2759"/>
<feature type="region of interest" description="Disordered" evidence="1">
    <location>
        <begin position="168"/>
        <end position="189"/>
    </location>
</feature>
<accession>A0A8K0P9Q6</accession>
<dbReference type="EMBL" id="KZ309128">
    <property type="protein sequence ID" value="KAG8237138.1"/>
    <property type="molecule type" value="Genomic_DNA"/>
</dbReference>
<feature type="non-terminal residue" evidence="2">
    <location>
        <position position="1"/>
    </location>
</feature>
<evidence type="ECO:0000313" key="3">
    <source>
        <dbReference type="Proteomes" id="UP000792457"/>
    </source>
</evidence>
<reference evidence="2" key="1">
    <citation type="submission" date="2013-04" db="EMBL/GenBank/DDBJ databases">
        <authorList>
            <person name="Qu J."/>
            <person name="Murali S.C."/>
            <person name="Bandaranaike D."/>
            <person name="Bellair M."/>
            <person name="Blankenburg K."/>
            <person name="Chao H."/>
            <person name="Dinh H."/>
            <person name="Doddapaneni H."/>
            <person name="Downs B."/>
            <person name="Dugan-Rocha S."/>
            <person name="Elkadiri S."/>
            <person name="Gnanaolivu R.D."/>
            <person name="Hernandez B."/>
            <person name="Javaid M."/>
            <person name="Jayaseelan J.C."/>
            <person name="Lee S."/>
            <person name="Li M."/>
            <person name="Ming W."/>
            <person name="Munidasa M."/>
            <person name="Muniz J."/>
            <person name="Nguyen L."/>
            <person name="Ongeri F."/>
            <person name="Osuji N."/>
            <person name="Pu L.-L."/>
            <person name="Puazo M."/>
            <person name="Qu C."/>
            <person name="Quiroz J."/>
            <person name="Raj R."/>
            <person name="Weissenberger G."/>
            <person name="Xin Y."/>
            <person name="Zou X."/>
            <person name="Han Y."/>
            <person name="Richards S."/>
            <person name="Worley K."/>
            <person name="Muzny D."/>
            <person name="Gibbs R."/>
        </authorList>
    </citation>
    <scope>NUCLEOTIDE SEQUENCE</scope>
    <source>
        <strain evidence="2">Sampled in the wild</strain>
    </source>
</reference>
<gene>
    <name evidence="2" type="ORF">J437_LFUL011186</name>
</gene>
<feature type="region of interest" description="Disordered" evidence="1">
    <location>
        <begin position="1"/>
        <end position="140"/>
    </location>
</feature>
<feature type="compositionally biased region" description="Basic and acidic residues" evidence="1">
    <location>
        <begin position="175"/>
        <end position="189"/>
    </location>
</feature>
<dbReference type="Proteomes" id="UP000792457">
    <property type="component" value="Unassembled WGS sequence"/>
</dbReference>
<protein>
    <submittedName>
        <fullName evidence="2">Uncharacterized protein</fullName>
    </submittedName>
</protein>
<keyword evidence="3" id="KW-1185">Reference proteome</keyword>
<reference evidence="2" key="2">
    <citation type="submission" date="2017-10" db="EMBL/GenBank/DDBJ databases">
        <title>Ladona fulva Genome sequencing and assembly.</title>
        <authorList>
            <person name="Murali S."/>
            <person name="Richards S."/>
            <person name="Bandaranaike D."/>
            <person name="Bellair M."/>
            <person name="Blankenburg K."/>
            <person name="Chao H."/>
            <person name="Dinh H."/>
            <person name="Doddapaneni H."/>
            <person name="Dugan-Rocha S."/>
            <person name="Elkadiri S."/>
            <person name="Gnanaolivu R."/>
            <person name="Hernandez B."/>
            <person name="Skinner E."/>
            <person name="Javaid M."/>
            <person name="Lee S."/>
            <person name="Li M."/>
            <person name="Ming W."/>
            <person name="Munidasa M."/>
            <person name="Muniz J."/>
            <person name="Nguyen L."/>
            <person name="Hughes D."/>
            <person name="Osuji N."/>
            <person name="Pu L.-L."/>
            <person name="Puazo M."/>
            <person name="Qu C."/>
            <person name="Quiroz J."/>
            <person name="Raj R."/>
            <person name="Weissenberger G."/>
            <person name="Xin Y."/>
            <person name="Zou X."/>
            <person name="Han Y."/>
            <person name="Worley K."/>
            <person name="Muzny D."/>
            <person name="Gibbs R."/>
        </authorList>
    </citation>
    <scope>NUCLEOTIDE SEQUENCE</scope>
    <source>
        <strain evidence="2">Sampled in the wild</strain>
    </source>
</reference>
<dbReference type="AlphaFoldDB" id="A0A8K0P9Q6"/>
<proteinExistence type="predicted"/>
<feature type="compositionally biased region" description="Acidic residues" evidence="1">
    <location>
        <begin position="1"/>
        <end position="15"/>
    </location>
</feature>
<feature type="compositionally biased region" description="Basic and acidic residues" evidence="1">
    <location>
        <begin position="84"/>
        <end position="93"/>
    </location>
</feature>